<dbReference type="PANTHER" id="PTHR11985">
    <property type="entry name" value="GLYCEROL-3-PHOSPHATE DEHYDROGENASE"/>
    <property type="match status" value="1"/>
</dbReference>
<keyword evidence="5" id="KW-0274">FAD</keyword>
<dbReference type="GO" id="GO:0006072">
    <property type="term" value="P:glycerol-3-phosphate metabolic process"/>
    <property type="evidence" value="ECO:0007669"/>
    <property type="project" value="InterPro"/>
</dbReference>
<dbReference type="GO" id="GO:0004368">
    <property type="term" value="F:glycerol-3-phosphate dehydrogenase (quinone) activity"/>
    <property type="evidence" value="ECO:0007669"/>
    <property type="project" value="UniProtKB-EC"/>
</dbReference>
<keyword evidence="10" id="KW-1185">Reference proteome</keyword>
<dbReference type="GO" id="GO:0005739">
    <property type="term" value="C:mitochondrion"/>
    <property type="evidence" value="ECO:0007669"/>
    <property type="project" value="TreeGrafter"/>
</dbReference>
<keyword evidence="4" id="KW-0285">Flavoprotein</keyword>
<dbReference type="Gene3D" id="3.30.9.10">
    <property type="entry name" value="D-Amino Acid Oxidase, subunit A, domain 2"/>
    <property type="match status" value="1"/>
</dbReference>
<feature type="region of interest" description="Disordered" evidence="7">
    <location>
        <begin position="101"/>
        <end position="124"/>
    </location>
</feature>
<dbReference type="SUPFAM" id="SSF51905">
    <property type="entry name" value="FAD/NAD(P)-binding domain"/>
    <property type="match status" value="1"/>
</dbReference>
<evidence type="ECO:0000256" key="3">
    <source>
        <dbReference type="ARBA" id="ARBA00013029"/>
    </source>
</evidence>
<evidence type="ECO:0000256" key="6">
    <source>
        <dbReference type="ARBA" id="ARBA00023002"/>
    </source>
</evidence>
<dbReference type="InterPro" id="IPR006076">
    <property type="entry name" value="FAD-dep_OxRdtase"/>
</dbReference>
<accession>A0AAD4CZF5</accession>
<dbReference type="EC" id="1.1.5.3" evidence="3"/>
<evidence type="ECO:0000256" key="4">
    <source>
        <dbReference type="ARBA" id="ARBA00022630"/>
    </source>
</evidence>
<dbReference type="EMBL" id="JAAAIL010004866">
    <property type="protein sequence ID" value="KAG0247263.1"/>
    <property type="molecule type" value="Genomic_DNA"/>
</dbReference>
<protein>
    <recommendedName>
        <fullName evidence="3">glycerol-3-phosphate dehydrogenase</fullName>
        <ecNumber evidence="3">1.1.5.3</ecNumber>
    </recommendedName>
</protein>
<evidence type="ECO:0000256" key="7">
    <source>
        <dbReference type="SAM" id="MobiDB-lite"/>
    </source>
</evidence>
<keyword evidence="6" id="KW-0560">Oxidoreductase</keyword>
<evidence type="ECO:0000259" key="8">
    <source>
        <dbReference type="Pfam" id="PF01266"/>
    </source>
</evidence>
<feature type="non-terminal residue" evidence="9">
    <location>
        <position position="1"/>
    </location>
</feature>
<evidence type="ECO:0000256" key="2">
    <source>
        <dbReference type="ARBA" id="ARBA00007330"/>
    </source>
</evidence>
<dbReference type="Pfam" id="PF01266">
    <property type="entry name" value="DAO"/>
    <property type="match status" value="1"/>
</dbReference>
<evidence type="ECO:0000256" key="1">
    <source>
        <dbReference type="ARBA" id="ARBA00001974"/>
    </source>
</evidence>
<name>A0AAD4CZF5_9FUNG</name>
<proteinExistence type="inferred from homology"/>
<comment type="caution">
    <text evidence="9">The sequence shown here is derived from an EMBL/GenBank/DDBJ whole genome shotgun (WGS) entry which is preliminary data.</text>
</comment>
<reference evidence="9" key="1">
    <citation type="journal article" date="2020" name="Fungal Divers.">
        <title>Resolving the Mortierellaceae phylogeny through synthesis of multi-gene phylogenetics and phylogenomics.</title>
        <authorList>
            <person name="Vandepol N."/>
            <person name="Liber J."/>
            <person name="Desiro A."/>
            <person name="Na H."/>
            <person name="Kennedy M."/>
            <person name="Barry K."/>
            <person name="Grigoriev I.V."/>
            <person name="Miller A.N."/>
            <person name="O'Donnell K."/>
            <person name="Stajich J.E."/>
            <person name="Bonito G."/>
        </authorList>
    </citation>
    <scope>NUCLEOTIDE SEQUENCE</scope>
    <source>
        <strain evidence="9">NRRL 28262</strain>
    </source>
</reference>
<gene>
    <name evidence="9" type="primary">GUT2_3</name>
    <name evidence="9" type="ORF">BGZ95_008856</name>
</gene>
<dbReference type="InterPro" id="IPR036188">
    <property type="entry name" value="FAD/NAD-bd_sf"/>
</dbReference>
<dbReference type="PANTHER" id="PTHR11985:SF15">
    <property type="entry name" value="GLYCEROL-3-PHOSPHATE DEHYDROGENASE, MITOCHONDRIAL"/>
    <property type="match status" value="1"/>
</dbReference>
<dbReference type="InterPro" id="IPR000447">
    <property type="entry name" value="G3P_DH_FAD-dep"/>
</dbReference>
<evidence type="ECO:0000313" key="9">
    <source>
        <dbReference type="EMBL" id="KAG0247263.1"/>
    </source>
</evidence>
<evidence type="ECO:0000313" key="10">
    <source>
        <dbReference type="Proteomes" id="UP001194580"/>
    </source>
</evidence>
<sequence length="124" mass="13454">PWHNKDNDRRLYGARVRNTMTGKEFNVKAKGVINATGPFTDGIRKLDDPTIQSIVSPSAGVHIILPDYYSPGNMGLLDHGTSGGRVIFFLPWQGNTIAGTTNSATDVTPNPMATEEENNWILGG</sequence>
<evidence type="ECO:0000256" key="5">
    <source>
        <dbReference type="ARBA" id="ARBA00022827"/>
    </source>
</evidence>
<dbReference type="Proteomes" id="UP001194580">
    <property type="component" value="Unassembled WGS sequence"/>
</dbReference>
<organism evidence="9 10">
    <name type="scientific">Linnemannia exigua</name>
    <dbReference type="NCBI Taxonomy" id="604196"/>
    <lineage>
        <taxon>Eukaryota</taxon>
        <taxon>Fungi</taxon>
        <taxon>Fungi incertae sedis</taxon>
        <taxon>Mucoromycota</taxon>
        <taxon>Mortierellomycotina</taxon>
        <taxon>Mortierellomycetes</taxon>
        <taxon>Mortierellales</taxon>
        <taxon>Mortierellaceae</taxon>
        <taxon>Linnemannia</taxon>
    </lineage>
</organism>
<feature type="domain" description="FAD dependent oxidoreductase" evidence="8">
    <location>
        <begin position="14"/>
        <end position="120"/>
    </location>
</feature>
<comment type="similarity">
    <text evidence="2">Belongs to the FAD-dependent glycerol-3-phosphate dehydrogenase family.</text>
</comment>
<comment type="cofactor">
    <cofactor evidence="1">
        <name>FAD</name>
        <dbReference type="ChEBI" id="CHEBI:57692"/>
    </cofactor>
</comment>
<dbReference type="AlphaFoldDB" id="A0AAD4CZF5"/>